<organism evidence="1 2">
    <name type="scientific">Dermacentor silvarum</name>
    <name type="common">Tick</name>
    <dbReference type="NCBI Taxonomy" id="543639"/>
    <lineage>
        <taxon>Eukaryota</taxon>
        <taxon>Metazoa</taxon>
        <taxon>Ecdysozoa</taxon>
        <taxon>Arthropoda</taxon>
        <taxon>Chelicerata</taxon>
        <taxon>Arachnida</taxon>
        <taxon>Acari</taxon>
        <taxon>Parasitiformes</taxon>
        <taxon>Ixodida</taxon>
        <taxon>Ixodoidea</taxon>
        <taxon>Ixodidae</taxon>
        <taxon>Rhipicephalinae</taxon>
        <taxon>Dermacentor</taxon>
    </lineage>
</organism>
<reference evidence="1" key="1">
    <citation type="submission" date="2020-05" db="EMBL/GenBank/DDBJ databases">
        <title>Large-scale comparative analyses of tick genomes elucidate their genetic diversity and vector capacities.</title>
        <authorList>
            <person name="Jia N."/>
            <person name="Wang J."/>
            <person name="Shi W."/>
            <person name="Du L."/>
            <person name="Sun Y."/>
            <person name="Zhan W."/>
            <person name="Jiang J."/>
            <person name="Wang Q."/>
            <person name="Zhang B."/>
            <person name="Ji P."/>
            <person name="Sakyi L.B."/>
            <person name="Cui X."/>
            <person name="Yuan T."/>
            <person name="Jiang B."/>
            <person name="Yang W."/>
            <person name="Lam T.T.-Y."/>
            <person name="Chang Q."/>
            <person name="Ding S."/>
            <person name="Wang X."/>
            <person name="Zhu J."/>
            <person name="Ruan X."/>
            <person name="Zhao L."/>
            <person name="Wei J."/>
            <person name="Que T."/>
            <person name="Du C."/>
            <person name="Cheng J."/>
            <person name="Dai P."/>
            <person name="Han X."/>
            <person name="Huang E."/>
            <person name="Gao Y."/>
            <person name="Liu J."/>
            <person name="Shao H."/>
            <person name="Ye R."/>
            <person name="Li L."/>
            <person name="Wei W."/>
            <person name="Wang X."/>
            <person name="Wang C."/>
            <person name="Yang T."/>
            <person name="Huo Q."/>
            <person name="Li W."/>
            <person name="Guo W."/>
            <person name="Chen H."/>
            <person name="Zhou L."/>
            <person name="Ni X."/>
            <person name="Tian J."/>
            <person name="Zhou Y."/>
            <person name="Sheng Y."/>
            <person name="Liu T."/>
            <person name="Pan Y."/>
            <person name="Xia L."/>
            <person name="Li J."/>
            <person name="Zhao F."/>
            <person name="Cao W."/>
        </authorList>
    </citation>
    <scope>NUCLEOTIDE SEQUENCE</scope>
    <source>
        <strain evidence="1">Dsil-2018</strain>
    </source>
</reference>
<name>A0ACB8DC99_DERSI</name>
<comment type="caution">
    <text evidence="1">The sequence shown here is derived from an EMBL/GenBank/DDBJ whole genome shotgun (WGS) entry which is preliminary data.</text>
</comment>
<dbReference type="Proteomes" id="UP000821865">
    <property type="component" value="Chromosome 2"/>
</dbReference>
<accession>A0ACB8DC99</accession>
<keyword evidence="2" id="KW-1185">Reference proteome</keyword>
<evidence type="ECO:0000313" key="2">
    <source>
        <dbReference type="Proteomes" id="UP000821865"/>
    </source>
</evidence>
<proteinExistence type="predicted"/>
<gene>
    <name evidence="1" type="ORF">HPB49_009002</name>
</gene>
<evidence type="ECO:0000313" key="1">
    <source>
        <dbReference type="EMBL" id="KAH7965623.1"/>
    </source>
</evidence>
<sequence length="160" mass="18435">MGLTIQTDAAHPSRIGNSMTREKCPDLTLTKHIRHADWLNTEETLGNLTHPHHQAKLPDWTKFCSDYTNPTSITHQDYNTWSQHLVTSLLQTEQTVELSEATPAVDNHLRHLCEARHNLVCRSRRQKHNRQLKIRIAALTQETHEYAAQLADSNWGPHRP</sequence>
<protein>
    <submittedName>
        <fullName evidence="1">Uncharacterized protein</fullName>
    </submittedName>
</protein>
<dbReference type="EMBL" id="CM023471">
    <property type="protein sequence ID" value="KAH7965623.1"/>
    <property type="molecule type" value="Genomic_DNA"/>
</dbReference>